<proteinExistence type="predicted"/>
<feature type="region of interest" description="Disordered" evidence="1">
    <location>
        <begin position="240"/>
        <end position="260"/>
    </location>
</feature>
<evidence type="ECO:0000256" key="1">
    <source>
        <dbReference type="SAM" id="MobiDB-lite"/>
    </source>
</evidence>
<dbReference type="AlphaFoldDB" id="A0A0M0JZ52"/>
<feature type="compositionally biased region" description="Basic and acidic residues" evidence="1">
    <location>
        <begin position="446"/>
        <end position="458"/>
    </location>
</feature>
<feature type="compositionally biased region" description="Basic and acidic residues" evidence="1">
    <location>
        <begin position="251"/>
        <end position="260"/>
    </location>
</feature>
<comment type="caution">
    <text evidence="2">The sequence shown here is derived from an EMBL/GenBank/DDBJ whole genome shotgun (WGS) entry which is preliminary data.</text>
</comment>
<dbReference type="Proteomes" id="UP000037460">
    <property type="component" value="Unassembled WGS sequence"/>
</dbReference>
<evidence type="ECO:0000313" key="2">
    <source>
        <dbReference type="EMBL" id="KOO31840.1"/>
    </source>
</evidence>
<name>A0A0M0JZ52_9EUKA</name>
<reference evidence="3" key="1">
    <citation type="journal article" date="2015" name="PLoS Genet.">
        <title>Genome Sequence and Transcriptome Analyses of Chrysochromulina tobin: Metabolic Tools for Enhanced Algal Fitness in the Prominent Order Prymnesiales (Haptophyceae).</title>
        <authorList>
            <person name="Hovde B.T."/>
            <person name="Deodato C.R."/>
            <person name="Hunsperger H.M."/>
            <person name="Ryken S.A."/>
            <person name="Yost W."/>
            <person name="Jha R.K."/>
            <person name="Patterson J."/>
            <person name="Monnat R.J. Jr."/>
            <person name="Barlow S.B."/>
            <person name="Starkenburg S.R."/>
            <person name="Cattolico R.A."/>
        </authorList>
    </citation>
    <scope>NUCLEOTIDE SEQUENCE</scope>
    <source>
        <strain evidence="3">CCMP291</strain>
    </source>
</reference>
<accession>A0A0M0JZ52</accession>
<sequence>MHRKPSKFAVADDLAAIALEADAVVGPLLVGAISTARNQRPLQRSYVKNLEAETSPGKYEPLRPALGDSPGQLAEFRRLAGFLFIELSAVDASLDHHNRQYDIPRLLAALRELLEMSALPPSYKPSGAAGGVGPASGLTAALASLGSSLGAAIGSHMPKAAKEEKKEERVSVKFVLRLQEVFNTRPHGETRVELYELANRTLIGHFRESLKHGVFPVDMLVAVDRMAPFATKTGAFSATDDPSMELNPKTGKVEDVSRDPKAASAASSEDYLAKVQIFFTTIAVMLHGVKCNKAPYVVVGHETEEFCSLSVCYEFLKFTATLGKVPLATLRTIMDATLQNIAEVANARVGERKNFTMAIRKGLERLKERVELVRIAQPPAATSTANLSPETATPPAAPKEAGALTSEAVAEMIVSGVTAGLAKINPRRRPGKGGGKPGSPAGGRKAAAERQKRERDAEVEYDVNGTPAKRKPKRGGYDDAPRCQQKNHFKDSWCAYSHAHM</sequence>
<feature type="compositionally biased region" description="Low complexity" evidence="1">
    <location>
        <begin position="389"/>
        <end position="401"/>
    </location>
</feature>
<protein>
    <submittedName>
        <fullName evidence="2">Uncharacterized protein</fullName>
    </submittedName>
</protein>
<keyword evidence="3" id="KW-1185">Reference proteome</keyword>
<evidence type="ECO:0000313" key="3">
    <source>
        <dbReference type="Proteomes" id="UP000037460"/>
    </source>
</evidence>
<organism evidence="2 3">
    <name type="scientific">Chrysochromulina tobinii</name>
    <dbReference type="NCBI Taxonomy" id="1460289"/>
    <lineage>
        <taxon>Eukaryota</taxon>
        <taxon>Haptista</taxon>
        <taxon>Haptophyta</taxon>
        <taxon>Prymnesiophyceae</taxon>
        <taxon>Prymnesiales</taxon>
        <taxon>Chrysochromulinaceae</taxon>
        <taxon>Chrysochromulina</taxon>
    </lineage>
</organism>
<feature type="region of interest" description="Disordered" evidence="1">
    <location>
        <begin position="421"/>
        <end position="484"/>
    </location>
</feature>
<dbReference type="EMBL" id="JWZX01001921">
    <property type="protein sequence ID" value="KOO31840.1"/>
    <property type="molecule type" value="Genomic_DNA"/>
</dbReference>
<feature type="region of interest" description="Disordered" evidence="1">
    <location>
        <begin position="381"/>
        <end position="402"/>
    </location>
</feature>
<gene>
    <name evidence="2" type="ORF">Ctob_011204</name>
</gene>
<feature type="compositionally biased region" description="Gly residues" evidence="1">
    <location>
        <begin position="432"/>
        <end position="441"/>
    </location>
</feature>